<dbReference type="EMBL" id="AGEK01000014">
    <property type="protein sequence ID" value="EHO73891.1"/>
    <property type="molecule type" value="Genomic_DNA"/>
</dbReference>
<organism evidence="2 3">
    <name type="scientific">Segatella maculosa OT 289</name>
    <dbReference type="NCBI Taxonomy" id="999422"/>
    <lineage>
        <taxon>Bacteria</taxon>
        <taxon>Pseudomonadati</taxon>
        <taxon>Bacteroidota</taxon>
        <taxon>Bacteroidia</taxon>
        <taxon>Bacteroidales</taxon>
        <taxon>Prevotellaceae</taxon>
        <taxon>Segatella</taxon>
    </lineage>
</organism>
<dbReference type="AlphaFoldDB" id="H1HJX1"/>
<dbReference type="Proteomes" id="UP000003167">
    <property type="component" value="Unassembled WGS sequence"/>
</dbReference>
<evidence type="ECO:0000313" key="2">
    <source>
        <dbReference type="EMBL" id="EHO73891.1"/>
    </source>
</evidence>
<evidence type="ECO:0000256" key="1">
    <source>
        <dbReference type="SAM" id="MobiDB-lite"/>
    </source>
</evidence>
<proteinExistence type="predicted"/>
<reference evidence="2 3" key="1">
    <citation type="submission" date="2011-12" db="EMBL/GenBank/DDBJ databases">
        <title>The Genome Sequence of Prevotella maculosa OT 289.</title>
        <authorList>
            <consortium name="The Broad Institute Genome Sequencing Platform"/>
            <person name="Earl A."/>
            <person name="Ward D."/>
            <person name="Feldgarden M."/>
            <person name="Gevers D."/>
            <person name="Izard J."/>
            <person name="Blanton J.M."/>
            <person name="Mathney J."/>
            <person name="Tanner A.C."/>
            <person name="Dewhirst F.E."/>
            <person name="Young S.K."/>
            <person name="Zeng Q."/>
            <person name="Gargeya S."/>
            <person name="Fitzgerald M."/>
            <person name="Haas B."/>
            <person name="Abouelleil A."/>
            <person name="Alvarado L."/>
            <person name="Arachchi H.M."/>
            <person name="Berlin A."/>
            <person name="Chapman S.B."/>
            <person name="Gearin G."/>
            <person name="Goldberg J."/>
            <person name="Griggs A."/>
            <person name="Gujja S."/>
            <person name="Hansen M."/>
            <person name="Heiman D."/>
            <person name="Howarth C."/>
            <person name="Larimer J."/>
            <person name="Lui A."/>
            <person name="MacDonald P.J.P."/>
            <person name="McCowen C."/>
            <person name="Montmayeur A."/>
            <person name="Murphy C."/>
            <person name="Neiman D."/>
            <person name="Pearson M."/>
            <person name="Priest M."/>
            <person name="Roberts A."/>
            <person name="Saif S."/>
            <person name="Shea T."/>
            <person name="Sisk P."/>
            <person name="Stolte C."/>
            <person name="Sykes S."/>
            <person name="Wortman J."/>
            <person name="Nusbaum C."/>
            <person name="Birren B."/>
        </authorList>
    </citation>
    <scope>NUCLEOTIDE SEQUENCE [LARGE SCALE GENOMIC DNA]</scope>
    <source>
        <strain evidence="2 3">OT 289</strain>
    </source>
</reference>
<accession>H1HJX1</accession>
<evidence type="ECO:0000313" key="3">
    <source>
        <dbReference type="Proteomes" id="UP000003167"/>
    </source>
</evidence>
<name>H1HJX1_9BACT</name>
<gene>
    <name evidence="2" type="ORF">HMPREF9944_00465</name>
</gene>
<comment type="caution">
    <text evidence="2">The sequence shown here is derived from an EMBL/GenBank/DDBJ whole genome shotgun (WGS) entry which is preliminary data.</text>
</comment>
<protein>
    <submittedName>
        <fullName evidence="2">Uncharacterized protein</fullName>
    </submittedName>
</protein>
<keyword evidence="3" id="KW-1185">Reference proteome</keyword>
<sequence>MINSLVCVALPVLIHTREPAPKKPTPKASPQPPPKEGETELAGNDE</sequence>
<feature type="region of interest" description="Disordered" evidence="1">
    <location>
        <begin position="15"/>
        <end position="46"/>
    </location>
</feature>
<dbReference type="HOGENOM" id="CLU_3187353_0_0_10"/>